<dbReference type="RefSeq" id="WP_024058420.1">
    <property type="nucleotide sequence ID" value="NZ_JAGZVZ010000008.1"/>
</dbReference>
<dbReference type="AlphaFoldDB" id="A0AAJ1F8T7"/>
<accession>A0AAJ1F8T7</accession>
<sequence>MGKAVNSVPTVVRLPVDLVKRYDDLAKNTGHSRNYYFTKALEESIPNLEYQYGLLKKVDEYRAGQLDTISIDQLQDHLCL</sequence>
<protein>
    <submittedName>
        <fullName evidence="1">Antitoxin</fullName>
    </submittedName>
</protein>
<organism evidence="1 2">
    <name type="scientific">Varibaculum cambriense</name>
    <dbReference type="NCBI Taxonomy" id="184870"/>
    <lineage>
        <taxon>Bacteria</taxon>
        <taxon>Bacillati</taxon>
        <taxon>Actinomycetota</taxon>
        <taxon>Actinomycetes</taxon>
        <taxon>Actinomycetales</taxon>
        <taxon>Actinomycetaceae</taxon>
        <taxon>Varibaculum</taxon>
    </lineage>
</organism>
<comment type="caution">
    <text evidence="1">The sequence shown here is derived from an EMBL/GenBank/DDBJ whole genome shotgun (WGS) entry which is preliminary data.</text>
</comment>
<dbReference type="SUPFAM" id="SSF47598">
    <property type="entry name" value="Ribbon-helix-helix"/>
    <property type="match status" value="1"/>
</dbReference>
<dbReference type="InterPro" id="IPR010985">
    <property type="entry name" value="Ribbon_hlx_hlx"/>
</dbReference>
<evidence type="ECO:0000313" key="1">
    <source>
        <dbReference type="EMBL" id="MCG4618623.1"/>
    </source>
</evidence>
<gene>
    <name evidence="1" type="ORF">L0M99_08990</name>
</gene>
<dbReference type="EMBL" id="JAKNHJ010000020">
    <property type="protein sequence ID" value="MCG4618623.1"/>
    <property type="molecule type" value="Genomic_DNA"/>
</dbReference>
<reference evidence="1" key="1">
    <citation type="submission" date="2022-01" db="EMBL/GenBank/DDBJ databases">
        <title>Collection of gut derived symbiotic bacterial strains cultured from healthy donors.</title>
        <authorList>
            <person name="Lin H."/>
            <person name="Kohout C."/>
            <person name="Waligurski E."/>
            <person name="Pamer E.G."/>
        </authorList>
    </citation>
    <scope>NUCLEOTIDE SEQUENCE</scope>
    <source>
        <strain evidence="1">DFI.7.46</strain>
    </source>
</reference>
<evidence type="ECO:0000313" key="2">
    <source>
        <dbReference type="Proteomes" id="UP001200537"/>
    </source>
</evidence>
<name>A0AAJ1F8T7_9ACTO</name>
<dbReference type="Proteomes" id="UP001200537">
    <property type="component" value="Unassembled WGS sequence"/>
</dbReference>
<proteinExistence type="predicted"/>
<dbReference type="GO" id="GO:0006355">
    <property type="term" value="P:regulation of DNA-templated transcription"/>
    <property type="evidence" value="ECO:0007669"/>
    <property type="project" value="InterPro"/>
</dbReference>